<feature type="non-terminal residue" evidence="1">
    <location>
        <position position="1"/>
    </location>
</feature>
<organism evidence="1">
    <name type="scientific">marine sediment metagenome</name>
    <dbReference type="NCBI Taxonomy" id="412755"/>
    <lineage>
        <taxon>unclassified sequences</taxon>
        <taxon>metagenomes</taxon>
        <taxon>ecological metagenomes</taxon>
    </lineage>
</organism>
<protein>
    <submittedName>
        <fullName evidence="1">Uncharacterized protein</fullName>
    </submittedName>
</protein>
<reference evidence="1" key="1">
    <citation type="journal article" date="2015" name="Nature">
        <title>Complex archaea that bridge the gap between prokaryotes and eukaryotes.</title>
        <authorList>
            <person name="Spang A."/>
            <person name="Saw J.H."/>
            <person name="Jorgensen S.L."/>
            <person name="Zaremba-Niedzwiedzka K."/>
            <person name="Martijn J."/>
            <person name="Lind A.E."/>
            <person name="van Eijk R."/>
            <person name="Schleper C."/>
            <person name="Guy L."/>
            <person name="Ettema T.J."/>
        </authorList>
    </citation>
    <scope>NUCLEOTIDE SEQUENCE</scope>
</reference>
<accession>A0A0F9DY52</accession>
<dbReference type="Gene3D" id="3.30.420.280">
    <property type="match status" value="1"/>
</dbReference>
<name>A0A0F9DY52_9ZZZZ</name>
<sequence length="92" mass="11045">VHRYLRHDESNPPQLVFFENCVNMIRTMPAMIHDDLHPEDANSKVEDHAPDELRYIIQTFRDQAIPKPKTKVEQLLHSIKKQEEDFNFKYQK</sequence>
<evidence type="ECO:0000313" key="1">
    <source>
        <dbReference type="EMBL" id="KKL66748.1"/>
    </source>
</evidence>
<comment type="caution">
    <text evidence="1">The sequence shown here is derived from an EMBL/GenBank/DDBJ whole genome shotgun (WGS) entry which is preliminary data.</text>
</comment>
<gene>
    <name evidence="1" type="ORF">LCGC14_2141900</name>
</gene>
<dbReference type="AlphaFoldDB" id="A0A0F9DY52"/>
<proteinExistence type="predicted"/>
<dbReference type="EMBL" id="LAZR01027106">
    <property type="protein sequence ID" value="KKL66748.1"/>
    <property type="molecule type" value="Genomic_DNA"/>
</dbReference>